<dbReference type="EMBL" id="SNSC02000014">
    <property type="protein sequence ID" value="TID18217.1"/>
    <property type="molecule type" value="Genomic_DNA"/>
</dbReference>
<evidence type="ECO:0000313" key="2">
    <source>
        <dbReference type="Proteomes" id="UP000298493"/>
    </source>
</evidence>
<organism evidence="1 2">
    <name type="scientific">Venturia nashicola</name>
    <dbReference type="NCBI Taxonomy" id="86259"/>
    <lineage>
        <taxon>Eukaryota</taxon>
        <taxon>Fungi</taxon>
        <taxon>Dikarya</taxon>
        <taxon>Ascomycota</taxon>
        <taxon>Pezizomycotina</taxon>
        <taxon>Dothideomycetes</taxon>
        <taxon>Pleosporomycetidae</taxon>
        <taxon>Venturiales</taxon>
        <taxon>Venturiaceae</taxon>
        <taxon>Venturia</taxon>
    </lineage>
</organism>
<dbReference type="GO" id="GO:0016301">
    <property type="term" value="F:kinase activity"/>
    <property type="evidence" value="ECO:0007669"/>
    <property type="project" value="UniProtKB-KW"/>
</dbReference>
<evidence type="ECO:0000313" key="1">
    <source>
        <dbReference type="EMBL" id="TID18217.1"/>
    </source>
</evidence>
<keyword evidence="2" id="KW-1185">Reference proteome</keyword>
<dbReference type="Proteomes" id="UP000298493">
    <property type="component" value="Unassembled WGS sequence"/>
</dbReference>
<name>A0A4Z1NQ87_9PEZI</name>
<proteinExistence type="predicted"/>
<dbReference type="OrthoDB" id="10374993at2759"/>
<comment type="caution">
    <text evidence="1">The sequence shown here is derived from an EMBL/GenBank/DDBJ whole genome shotgun (WGS) entry which is preliminary data.</text>
</comment>
<keyword evidence="1" id="KW-0808">Transferase</keyword>
<gene>
    <name evidence="1" type="ORF">E6O75_ATG06293</name>
</gene>
<accession>A0A4Z1NQ87</accession>
<reference evidence="1 2" key="1">
    <citation type="submission" date="2019-04" db="EMBL/GenBank/DDBJ databases">
        <title>High contiguity whole genome sequence and gene annotation resource for two Venturia nashicola isolates.</title>
        <authorList>
            <person name="Prokchorchik M."/>
            <person name="Won K."/>
            <person name="Lee Y."/>
            <person name="Choi E.D."/>
            <person name="Segonzac C."/>
            <person name="Sohn K.H."/>
        </authorList>
    </citation>
    <scope>NUCLEOTIDE SEQUENCE [LARGE SCALE GENOMIC DNA]</scope>
    <source>
        <strain evidence="1 2">PRI2</strain>
    </source>
</reference>
<dbReference type="AlphaFoldDB" id="A0A4Z1NQ87"/>
<protein>
    <submittedName>
        <fullName evidence="1">Putative hydroxymethylpyrimidine/phosphomethylpyrimidine kinase 2</fullName>
    </submittedName>
</protein>
<sequence>MASLDQTKLAKLPEDLQHALAKKSPHELLTLRDALTDPFIKSLPIPRVMKNEIPRLIIVPPSVVTPTQKPTQKKRPTQIYDYDSPKAIMRMRVSRLNQIHCQACLGGECHGTLTCTSLLGDGNGWFDPGSHYRWAMPHVKFRSLRLNIISYPTDAKNNDPFFSPAAKLREIIDMLQPLGGRNKTPRPLIRVYVAFIQSENLDGYTYKNDASQFDTTTQRMVQEALIATRKMIEEEQIAMHVESNGDVLLEEGKSILSQQDVSGKCRDPPPYTQV</sequence>
<keyword evidence="1" id="KW-0418">Kinase</keyword>